<evidence type="ECO:0000313" key="7">
    <source>
        <dbReference type="EMBL" id="SFP74995.1"/>
    </source>
</evidence>
<evidence type="ECO:0000256" key="3">
    <source>
        <dbReference type="ARBA" id="ARBA00023002"/>
    </source>
</evidence>
<dbReference type="PIRSF" id="PIRSF000105">
    <property type="entry name" value="HCDH"/>
    <property type="match status" value="1"/>
</dbReference>
<dbReference type="InterPro" id="IPR013328">
    <property type="entry name" value="6PGD_dom2"/>
</dbReference>
<dbReference type="AlphaFoldDB" id="A0A1I5SW39"/>
<evidence type="ECO:0000256" key="1">
    <source>
        <dbReference type="ARBA" id="ARBA00005086"/>
    </source>
</evidence>
<dbReference type="OrthoDB" id="3229174at2"/>
<dbReference type="SUPFAM" id="SSF48179">
    <property type="entry name" value="6-phosphogluconate dehydrogenase C-terminal domain-like"/>
    <property type="match status" value="1"/>
</dbReference>
<dbReference type="STRING" id="587909.SAMN05421810_103297"/>
<evidence type="ECO:0000259" key="6">
    <source>
        <dbReference type="Pfam" id="PF02737"/>
    </source>
</evidence>
<dbReference type="InterPro" id="IPR022694">
    <property type="entry name" value="3-OHacyl-CoA_DH"/>
</dbReference>
<dbReference type="GO" id="GO:0070403">
    <property type="term" value="F:NAD+ binding"/>
    <property type="evidence" value="ECO:0007669"/>
    <property type="project" value="InterPro"/>
</dbReference>
<dbReference type="GO" id="GO:0008691">
    <property type="term" value="F:3-hydroxybutyryl-CoA dehydrogenase activity"/>
    <property type="evidence" value="ECO:0007669"/>
    <property type="project" value="TreeGrafter"/>
</dbReference>
<proteinExistence type="inferred from homology"/>
<organism evidence="7 8">
    <name type="scientific">Amycolatopsis arida</name>
    <dbReference type="NCBI Taxonomy" id="587909"/>
    <lineage>
        <taxon>Bacteria</taxon>
        <taxon>Bacillati</taxon>
        <taxon>Actinomycetota</taxon>
        <taxon>Actinomycetes</taxon>
        <taxon>Pseudonocardiales</taxon>
        <taxon>Pseudonocardiaceae</taxon>
        <taxon>Amycolatopsis</taxon>
    </lineage>
</organism>
<evidence type="ECO:0000313" key="8">
    <source>
        <dbReference type="Proteomes" id="UP000198727"/>
    </source>
</evidence>
<reference evidence="8" key="1">
    <citation type="submission" date="2016-10" db="EMBL/GenBank/DDBJ databases">
        <authorList>
            <person name="Varghese N."/>
            <person name="Submissions S."/>
        </authorList>
    </citation>
    <scope>NUCLEOTIDE SEQUENCE [LARGE SCALE GENOMIC DNA]</scope>
    <source>
        <strain evidence="8">CGMCC 4.5579</strain>
    </source>
</reference>
<keyword evidence="3" id="KW-0560">Oxidoreductase</keyword>
<dbReference type="Gene3D" id="3.40.50.720">
    <property type="entry name" value="NAD(P)-binding Rossmann-like Domain"/>
    <property type="match status" value="1"/>
</dbReference>
<dbReference type="InterPro" id="IPR008927">
    <property type="entry name" value="6-PGluconate_DH-like_C_sf"/>
</dbReference>
<dbReference type="InterPro" id="IPR006176">
    <property type="entry name" value="3-OHacyl-CoA_DH_NAD-bd"/>
</dbReference>
<dbReference type="PANTHER" id="PTHR48075">
    <property type="entry name" value="3-HYDROXYACYL-COA DEHYDROGENASE FAMILY PROTEIN"/>
    <property type="match status" value="1"/>
</dbReference>
<evidence type="ECO:0000256" key="2">
    <source>
        <dbReference type="ARBA" id="ARBA00009463"/>
    </source>
</evidence>
<protein>
    <submittedName>
        <fullName evidence="7">3-hydroxybutyryl-CoA dehydrogenase</fullName>
    </submittedName>
</protein>
<dbReference type="EMBL" id="FOWW01000003">
    <property type="protein sequence ID" value="SFP74995.1"/>
    <property type="molecule type" value="Genomic_DNA"/>
</dbReference>
<dbReference type="RefSeq" id="WP_092529946.1">
    <property type="nucleotide sequence ID" value="NZ_FOWW01000003.1"/>
</dbReference>
<dbReference type="Pfam" id="PF02737">
    <property type="entry name" value="3HCDH_N"/>
    <property type="match status" value="1"/>
</dbReference>
<dbReference type="Proteomes" id="UP000198727">
    <property type="component" value="Unassembled WGS sequence"/>
</dbReference>
<sequence>MADIQRVGVVGAGLMGSGIAEVHARAGLDVAVTEVNQPALDAGRARIEKSLRRGVRSGKLSTEDADAALGRITFSTELDAFADRDLVIEAVLEQEQAKVEVFRALDKVVTRPDAILASNTSSIPIMKLGMATERPKQVIGIHFFNPVPVLPLVELVPSLLTDAETARRADEHVTTALGKTVIRSQDRAGFVVNALLVPYLLSAIRMLESGFASAEDIDRGMELGTAHPMGPLRLSDLIGLDTIKAIADSMYAEFKEPLYSPPPLLLRMVDAGLLGKKTGRGFHSYD</sequence>
<dbReference type="FunFam" id="3.40.50.720:FF:000009">
    <property type="entry name" value="Fatty oxidation complex, alpha subunit"/>
    <property type="match status" value="1"/>
</dbReference>
<dbReference type="PANTHER" id="PTHR48075:SF9">
    <property type="entry name" value="3-HYDROXYBUTYRYL-COA DEHYDROGENASE"/>
    <property type="match status" value="1"/>
</dbReference>
<evidence type="ECO:0000256" key="4">
    <source>
        <dbReference type="PIRSR" id="PIRSR000105-1"/>
    </source>
</evidence>
<dbReference type="SUPFAM" id="SSF51735">
    <property type="entry name" value="NAD(P)-binding Rossmann-fold domains"/>
    <property type="match status" value="1"/>
</dbReference>
<evidence type="ECO:0000259" key="5">
    <source>
        <dbReference type="Pfam" id="PF00725"/>
    </source>
</evidence>
<comment type="similarity">
    <text evidence="2">Belongs to the 3-hydroxyacyl-CoA dehydrogenase family.</text>
</comment>
<dbReference type="GO" id="GO:0006635">
    <property type="term" value="P:fatty acid beta-oxidation"/>
    <property type="evidence" value="ECO:0007669"/>
    <property type="project" value="TreeGrafter"/>
</dbReference>
<dbReference type="InterPro" id="IPR036291">
    <property type="entry name" value="NAD(P)-bd_dom_sf"/>
</dbReference>
<keyword evidence="8" id="KW-1185">Reference proteome</keyword>
<feature type="domain" description="3-hydroxyacyl-CoA dehydrogenase NAD binding" evidence="6">
    <location>
        <begin position="7"/>
        <end position="186"/>
    </location>
</feature>
<dbReference type="Pfam" id="PF00725">
    <property type="entry name" value="3HCDH"/>
    <property type="match status" value="1"/>
</dbReference>
<feature type="domain" description="3-hydroxyacyl-CoA dehydrogenase C-terminal" evidence="5">
    <location>
        <begin position="189"/>
        <end position="285"/>
    </location>
</feature>
<dbReference type="Gene3D" id="1.10.1040.10">
    <property type="entry name" value="N-(1-d-carboxylethyl)-l-norvaline Dehydrogenase, domain 2"/>
    <property type="match status" value="1"/>
</dbReference>
<accession>A0A1I5SW39</accession>
<gene>
    <name evidence="7" type="ORF">SAMN05421810_103297</name>
</gene>
<comment type="pathway">
    <text evidence="1">Lipid metabolism; butanoate metabolism.</text>
</comment>
<dbReference type="NCBIfam" id="NF005875">
    <property type="entry name" value="PRK07819.1"/>
    <property type="match status" value="1"/>
</dbReference>
<name>A0A1I5SW39_9PSEU</name>
<dbReference type="InterPro" id="IPR006108">
    <property type="entry name" value="3HC_DH_C"/>
</dbReference>
<feature type="site" description="Important for catalytic activity" evidence="4">
    <location>
        <position position="142"/>
    </location>
</feature>